<dbReference type="Pfam" id="PF13850">
    <property type="entry name" value="ERGIC_N"/>
    <property type="match status" value="1"/>
</dbReference>
<evidence type="ECO:0000313" key="10">
    <source>
        <dbReference type="EMBL" id="GFH60159.1"/>
    </source>
</evidence>
<dbReference type="GO" id="GO:0030134">
    <property type="term" value="C:COPII-coated ER to Golgi transport vesicle"/>
    <property type="evidence" value="ECO:0007669"/>
    <property type="project" value="TreeGrafter"/>
</dbReference>
<accession>A0AAD3D971</accession>
<feature type="domain" description="Endoplasmic reticulum vesicle transporter N-terminal" evidence="9">
    <location>
        <begin position="66"/>
        <end position="157"/>
    </location>
</feature>
<evidence type="ECO:0000256" key="2">
    <source>
        <dbReference type="ARBA" id="ARBA00005648"/>
    </source>
</evidence>
<feature type="compositionally biased region" description="Polar residues" evidence="6">
    <location>
        <begin position="8"/>
        <end position="25"/>
    </location>
</feature>
<comment type="caution">
    <text evidence="10">The sequence shown here is derived from an EMBL/GenBank/DDBJ whole genome shotgun (WGS) entry which is preliminary data.</text>
</comment>
<feature type="region of interest" description="Disordered" evidence="6">
    <location>
        <begin position="1"/>
        <end position="59"/>
    </location>
</feature>
<evidence type="ECO:0000256" key="3">
    <source>
        <dbReference type="ARBA" id="ARBA00022692"/>
    </source>
</evidence>
<keyword evidence="3 7" id="KW-0812">Transmembrane</keyword>
<comment type="subcellular location">
    <subcellularLocation>
        <location evidence="1">Membrane</location>
        <topology evidence="1">Multi-pass membrane protein</topology>
    </subcellularLocation>
</comment>
<feature type="domain" description="Endoplasmic reticulum vesicle transporter C-terminal" evidence="8">
    <location>
        <begin position="211"/>
        <end position="497"/>
    </location>
</feature>
<dbReference type="PANTHER" id="PTHR10984:SF25">
    <property type="entry name" value="ENDOPLASMIC RETICULUM-GOLGI INTERMEDIATE COMPARTMENT PROTEIN 3"/>
    <property type="match status" value="1"/>
</dbReference>
<sequence length="511" mass="57430">MEWEQPYSPRSPTGTQGYYTPTNDANGGGLRRRTGNTYMTPEAYSNSSTNGSGKSKSYEKTMKKRLQKLDMFPKVEQDLQMSAEPNSALNILATVLVVIIVFAEIYNHYSINNTMVQHITVDKSLGTKMRVDLDITFPALHCNDVHIDIMDVAGDAHNDVHDTMEKTRLHLDGSRLSEDEISVSVNRAHQKEKAALEALDKSLAKDYCGPCYGAQTQEGQCCNHCDDVLKAYEDKHWDANAVKMLAEQCIREGKTKPKKLEESGEGCRIAGFMEFGRVNGNFHIAMGEGVERNGQHIHTFLPEDTSRYNCSHIINKLQFGPVFDNDVGDLESSFGAMEKTSLNGVKKIVTEENGISGMFQYFIKIVPTSYKGKKLVKEIQRDFDMSKEPLLETNRYFVTERFTPLVEVDEEDWEMGMLVSQDDDEQDIAGTKVGGKTGLGHDNEHLKQKAILPGLFFIYQVYPFAVEISKNEVPFMHLLIRIIATIGGLYTIAGWLDSVLCSKKKKKPTVF</sequence>
<evidence type="ECO:0000256" key="7">
    <source>
        <dbReference type="SAM" id="Phobius"/>
    </source>
</evidence>
<evidence type="ECO:0000259" key="8">
    <source>
        <dbReference type="Pfam" id="PF07970"/>
    </source>
</evidence>
<protein>
    <recommendedName>
        <fullName evidence="12">Endoplasmic reticulum-Golgi intermediate compartment protein 3</fullName>
    </recommendedName>
</protein>
<dbReference type="EMBL" id="BLLK01000069">
    <property type="protein sequence ID" value="GFH60159.1"/>
    <property type="molecule type" value="Genomic_DNA"/>
</dbReference>
<dbReference type="Pfam" id="PF07970">
    <property type="entry name" value="COPIIcoated_ERV"/>
    <property type="match status" value="1"/>
</dbReference>
<reference evidence="10 11" key="1">
    <citation type="journal article" date="2021" name="Sci. Rep.">
        <title>The genome of the diatom Chaetoceros tenuissimus carries an ancient integrated fragment of an extant virus.</title>
        <authorList>
            <person name="Hongo Y."/>
            <person name="Kimura K."/>
            <person name="Takaki Y."/>
            <person name="Yoshida Y."/>
            <person name="Baba S."/>
            <person name="Kobayashi G."/>
            <person name="Nagasaki K."/>
            <person name="Hano T."/>
            <person name="Tomaru Y."/>
        </authorList>
    </citation>
    <scope>NUCLEOTIDE SEQUENCE [LARGE SCALE GENOMIC DNA]</scope>
    <source>
        <strain evidence="10 11">NIES-3715</strain>
    </source>
</reference>
<dbReference type="InterPro" id="IPR045888">
    <property type="entry name" value="Erv"/>
</dbReference>
<evidence type="ECO:0000313" key="11">
    <source>
        <dbReference type="Proteomes" id="UP001054902"/>
    </source>
</evidence>
<organism evidence="10 11">
    <name type="scientific">Chaetoceros tenuissimus</name>
    <dbReference type="NCBI Taxonomy" id="426638"/>
    <lineage>
        <taxon>Eukaryota</taxon>
        <taxon>Sar</taxon>
        <taxon>Stramenopiles</taxon>
        <taxon>Ochrophyta</taxon>
        <taxon>Bacillariophyta</taxon>
        <taxon>Coscinodiscophyceae</taxon>
        <taxon>Chaetocerotophycidae</taxon>
        <taxon>Chaetocerotales</taxon>
        <taxon>Chaetocerotaceae</taxon>
        <taxon>Chaetoceros</taxon>
    </lineage>
</organism>
<proteinExistence type="inferred from homology"/>
<evidence type="ECO:0000256" key="4">
    <source>
        <dbReference type="ARBA" id="ARBA00022989"/>
    </source>
</evidence>
<keyword evidence="5 7" id="KW-0472">Membrane</keyword>
<dbReference type="InterPro" id="IPR012936">
    <property type="entry name" value="Erv_C"/>
</dbReference>
<dbReference type="GO" id="GO:0005783">
    <property type="term" value="C:endoplasmic reticulum"/>
    <property type="evidence" value="ECO:0007669"/>
    <property type="project" value="TreeGrafter"/>
</dbReference>
<evidence type="ECO:0000256" key="5">
    <source>
        <dbReference type="ARBA" id="ARBA00023136"/>
    </source>
</evidence>
<feature type="transmembrane region" description="Helical" evidence="7">
    <location>
        <begin position="478"/>
        <end position="496"/>
    </location>
</feature>
<evidence type="ECO:0008006" key="12">
    <source>
        <dbReference type="Google" id="ProtNLM"/>
    </source>
</evidence>
<feature type="compositionally biased region" description="Low complexity" evidence="6">
    <location>
        <begin position="44"/>
        <end position="55"/>
    </location>
</feature>
<comment type="similarity">
    <text evidence="2">Belongs to the ERGIC family.</text>
</comment>
<name>A0AAD3D971_9STRA</name>
<dbReference type="PANTHER" id="PTHR10984">
    <property type="entry name" value="ENDOPLASMIC RETICULUM-GOLGI INTERMEDIATE COMPARTMENT PROTEIN"/>
    <property type="match status" value="1"/>
</dbReference>
<evidence type="ECO:0000259" key="9">
    <source>
        <dbReference type="Pfam" id="PF13850"/>
    </source>
</evidence>
<dbReference type="AlphaFoldDB" id="A0AAD3D971"/>
<evidence type="ECO:0000256" key="1">
    <source>
        <dbReference type="ARBA" id="ARBA00004141"/>
    </source>
</evidence>
<keyword evidence="4 7" id="KW-1133">Transmembrane helix</keyword>
<gene>
    <name evidence="10" type="ORF">CTEN210_16635</name>
</gene>
<evidence type="ECO:0000256" key="6">
    <source>
        <dbReference type="SAM" id="MobiDB-lite"/>
    </source>
</evidence>
<keyword evidence="11" id="KW-1185">Reference proteome</keyword>
<dbReference type="Proteomes" id="UP001054902">
    <property type="component" value="Unassembled WGS sequence"/>
</dbReference>
<dbReference type="GO" id="GO:0016020">
    <property type="term" value="C:membrane"/>
    <property type="evidence" value="ECO:0007669"/>
    <property type="project" value="UniProtKB-SubCell"/>
</dbReference>
<dbReference type="InterPro" id="IPR039542">
    <property type="entry name" value="Erv_N"/>
</dbReference>